<keyword evidence="6" id="KW-1185">Reference proteome</keyword>
<dbReference type="GO" id="GO:0005737">
    <property type="term" value="C:cytoplasm"/>
    <property type="evidence" value="ECO:0007669"/>
    <property type="project" value="UniProtKB-SubCell"/>
</dbReference>
<dbReference type="Pfam" id="PF00400">
    <property type="entry name" value="WD40"/>
    <property type="match status" value="5"/>
</dbReference>
<reference evidence="5" key="1">
    <citation type="submission" date="2023-06" db="EMBL/GenBank/DDBJ databases">
        <title>Survivors Of The Sea: Transcriptome response of Skeletonema marinoi to long-term dormancy.</title>
        <authorList>
            <person name="Pinder M.I.M."/>
            <person name="Kourtchenko O."/>
            <person name="Robertson E.K."/>
            <person name="Larsson T."/>
            <person name="Maumus F."/>
            <person name="Osuna-Cruz C.M."/>
            <person name="Vancaester E."/>
            <person name="Stenow R."/>
            <person name="Vandepoele K."/>
            <person name="Ploug H."/>
            <person name="Bruchert V."/>
            <person name="Godhe A."/>
            <person name="Topel M."/>
        </authorList>
    </citation>
    <scope>NUCLEOTIDE SEQUENCE</scope>
    <source>
        <strain evidence="5">R05AC</strain>
    </source>
</reference>
<proteinExistence type="inferred from homology"/>
<feature type="repeat" description="WD" evidence="4">
    <location>
        <begin position="29"/>
        <end position="51"/>
    </location>
</feature>
<sequence>MPIQNSTYQRPSTPVAQLRGHADGPIHIIRFTGDGNYCLTGGNDRTVRLWNPTRVDPAYRPPLSTKLSSQEYYARQYSQSYGDDESTQQQQQHIPSALPMQTYSEGHVHPVHAITTNSSSTMLLSSSDKTIIATNLVTAQTVQKWWGHTARIEYVACLGGGDENNNTNVGEEIYASASYDATVRLWDARSKSKEPLMILDDAKDSVSCIKSGGSDIITSSIDGNIRTYDLRTGKLITEDVSHPITSFAVSNDGRSIASSCLDGVIRLFDKYNSLHRIDARKKVFQKFHSLHKSGNYKLECALTSNDEYVVSGSECGAVVVYPVQDSVEGGSMLRRHTAPTCSVTCCPQSARPWLIASASYDGSAIVWASQEEAHHCMEV</sequence>
<evidence type="ECO:0000256" key="3">
    <source>
        <dbReference type="ARBA" id="ARBA00038145"/>
    </source>
</evidence>
<name>A0AAD8Y6P5_9STRA</name>
<dbReference type="EMBL" id="JATAAI010000016">
    <property type="protein sequence ID" value="KAK1740110.1"/>
    <property type="molecule type" value="Genomic_DNA"/>
</dbReference>
<dbReference type="InterPro" id="IPR051980">
    <property type="entry name" value="WD_repeat_MORG1"/>
</dbReference>
<dbReference type="InterPro" id="IPR015943">
    <property type="entry name" value="WD40/YVTN_repeat-like_dom_sf"/>
</dbReference>
<dbReference type="PANTHER" id="PTHR22842:SF3">
    <property type="entry name" value="WD REPEAT DOMAIN-CONTAINING PROTEIN 83"/>
    <property type="match status" value="1"/>
</dbReference>
<keyword evidence="4" id="KW-0853">WD repeat</keyword>
<dbReference type="InterPro" id="IPR001680">
    <property type="entry name" value="WD40_rpt"/>
</dbReference>
<dbReference type="PANTHER" id="PTHR22842">
    <property type="entry name" value="WD40 REPEAT PROTEIN"/>
    <property type="match status" value="1"/>
</dbReference>
<evidence type="ECO:0000256" key="4">
    <source>
        <dbReference type="PROSITE-ProRule" id="PRU00221"/>
    </source>
</evidence>
<evidence type="ECO:0000313" key="5">
    <source>
        <dbReference type="EMBL" id="KAK1740110.1"/>
    </source>
</evidence>
<dbReference type="Gene3D" id="2.130.10.10">
    <property type="entry name" value="YVTN repeat-like/Quinoprotein amine dehydrogenase"/>
    <property type="match status" value="2"/>
</dbReference>
<accession>A0AAD8Y6P5</accession>
<organism evidence="5 6">
    <name type="scientific">Skeletonema marinoi</name>
    <dbReference type="NCBI Taxonomy" id="267567"/>
    <lineage>
        <taxon>Eukaryota</taxon>
        <taxon>Sar</taxon>
        <taxon>Stramenopiles</taxon>
        <taxon>Ochrophyta</taxon>
        <taxon>Bacillariophyta</taxon>
        <taxon>Coscinodiscophyceae</taxon>
        <taxon>Thalassiosirophycidae</taxon>
        <taxon>Thalassiosirales</taxon>
        <taxon>Skeletonemataceae</taxon>
        <taxon>Skeletonema</taxon>
        <taxon>Skeletonema marinoi-dohrnii complex</taxon>
    </lineage>
</organism>
<dbReference type="InterPro" id="IPR036322">
    <property type="entry name" value="WD40_repeat_dom_sf"/>
</dbReference>
<dbReference type="PROSITE" id="PS50082">
    <property type="entry name" value="WD_REPEATS_2"/>
    <property type="match status" value="1"/>
</dbReference>
<evidence type="ECO:0000256" key="2">
    <source>
        <dbReference type="ARBA" id="ARBA00022490"/>
    </source>
</evidence>
<evidence type="ECO:0000256" key="1">
    <source>
        <dbReference type="ARBA" id="ARBA00004496"/>
    </source>
</evidence>
<comment type="caution">
    <text evidence="5">The sequence shown here is derived from an EMBL/GenBank/DDBJ whole genome shotgun (WGS) entry which is preliminary data.</text>
</comment>
<dbReference type="SUPFAM" id="SSF50978">
    <property type="entry name" value="WD40 repeat-like"/>
    <property type="match status" value="1"/>
</dbReference>
<evidence type="ECO:0000313" key="6">
    <source>
        <dbReference type="Proteomes" id="UP001224775"/>
    </source>
</evidence>
<dbReference type="AlphaFoldDB" id="A0AAD8Y6P5"/>
<dbReference type="GO" id="GO:0071013">
    <property type="term" value="C:catalytic step 2 spliceosome"/>
    <property type="evidence" value="ECO:0007669"/>
    <property type="project" value="TreeGrafter"/>
</dbReference>
<dbReference type="SMART" id="SM00320">
    <property type="entry name" value="WD40"/>
    <property type="match status" value="7"/>
</dbReference>
<dbReference type="GO" id="GO:0000398">
    <property type="term" value="P:mRNA splicing, via spliceosome"/>
    <property type="evidence" value="ECO:0007669"/>
    <property type="project" value="TreeGrafter"/>
</dbReference>
<gene>
    <name evidence="5" type="ORF">QTG54_009060</name>
</gene>
<keyword evidence="2" id="KW-0963">Cytoplasm</keyword>
<dbReference type="Proteomes" id="UP001224775">
    <property type="component" value="Unassembled WGS sequence"/>
</dbReference>
<comment type="subcellular location">
    <subcellularLocation>
        <location evidence="1">Cytoplasm</location>
    </subcellularLocation>
</comment>
<comment type="similarity">
    <text evidence="3">Belongs to the WD repeat MORG1 family.</text>
</comment>
<protein>
    <submittedName>
        <fullName evidence="5">WD40 repeat domain-containing protein</fullName>
    </submittedName>
</protein>